<dbReference type="PROSITE" id="PS50075">
    <property type="entry name" value="CARRIER"/>
    <property type="match status" value="1"/>
</dbReference>
<evidence type="ECO:0000256" key="4">
    <source>
        <dbReference type="ARBA" id="ARBA00023268"/>
    </source>
</evidence>
<evidence type="ECO:0000313" key="8">
    <source>
        <dbReference type="EMBL" id="WUX56561.1"/>
    </source>
</evidence>
<feature type="region of interest" description="N-terminal hotdog fold" evidence="5">
    <location>
        <position position="1"/>
    </location>
</feature>
<proteinExistence type="predicted"/>
<dbReference type="InterPro" id="IPR050091">
    <property type="entry name" value="PKS_NRPS_Biosynth_Enz"/>
</dbReference>
<evidence type="ECO:0000313" key="9">
    <source>
        <dbReference type="Proteomes" id="UP001432209"/>
    </source>
</evidence>
<dbReference type="SUPFAM" id="SSF51735">
    <property type="entry name" value="NAD(P)-binding Rossmann-fold domains"/>
    <property type="match status" value="2"/>
</dbReference>
<dbReference type="InterPro" id="IPR042104">
    <property type="entry name" value="PKS_dehydratase_sf"/>
</dbReference>
<dbReference type="Gene3D" id="3.40.50.720">
    <property type="entry name" value="NAD(P)-binding Rossmann-like Domain"/>
    <property type="match status" value="1"/>
</dbReference>
<dbReference type="PANTHER" id="PTHR43775">
    <property type="entry name" value="FATTY ACID SYNTHASE"/>
    <property type="match status" value="1"/>
</dbReference>
<organism evidence="8 9">
    <name type="scientific">Streptomyces niveus</name>
    <name type="common">Streptomyces spheroides</name>
    <dbReference type="NCBI Taxonomy" id="193462"/>
    <lineage>
        <taxon>Bacteria</taxon>
        <taxon>Bacillati</taxon>
        <taxon>Actinomycetota</taxon>
        <taxon>Actinomycetes</taxon>
        <taxon>Kitasatosporales</taxon>
        <taxon>Streptomycetaceae</taxon>
        <taxon>Streptomyces</taxon>
    </lineage>
</organism>
<evidence type="ECO:0000259" key="6">
    <source>
        <dbReference type="PROSITE" id="PS50075"/>
    </source>
</evidence>
<evidence type="ECO:0000256" key="2">
    <source>
        <dbReference type="ARBA" id="ARBA00022553"/>
    </source>
</evidence>
<dbReference type="InterPro" id="IPR036291">
    <property type="entry name" value="NAD(P)-bd_dom_sf"/>
</dbReference>
<keyword evidence="9" id="KW-1185">Reference proteome</keyword>
<evidence type="ECO:0000259" key="7">
    <source>
        <dbReference type="PROSITE" id="PS52019"/>
    </source>
</evidence>
<feature type="domain" description="Carrier" evidence="6">
    <location>
        <begin position="614"/>
        <end position="689"/>
    </location>
</feature>
<dbReference type="InterPro" id="IPR009081">
    <property type="entry name" value="PP-bd_ACP"/>
</dbReference>
<sequence>MSKAERPGLPDGVREVDIEHLYSRFADRGLQYGPAFRGLRAVWSHGEEVYADSALDTATGGDYLLHPALLDTALQAALVPDIDRDDRTFLPFALRGIRVHKGGARAVRIHTVPGDDGFSLALTGDDGEPIATIGSVVSRPVTAEQLDAAAQRTQLLRVVWKSVVQQSDNSDQQRWGFLGTDRIGLTGALKATRPSFDSYPTLRELDSVLRAATAVPDVIVVSCTDEDSPVRSAAQRALMVVQECLADHRLAKTRLVLVSSGAVAARAGEDLSDVSGAAVWGLLRSVQSEHPDRFVLVDVDDPGNSGRSLAAAVASGEPQLAVRNGALLRPRLVRSPPPPRRRNLTGTVVITGGTGELGRLLARHLVTGHDVRHLVLLSRRGPGSPGAAELDAELTALGARVDVVACDVADRSSLESALAGIPAPSAVIHTAGVLSDGAIGTLTPRGLDKVLRPKVDAALHLHDLIQDPDCAFVVFSSVAGLVGNAGQGNYAAANAVLDALAHHRRARRLQGLSLAWGLWESENGMGSDLSAADHNRIKRSGFAPLGHDQGLALFDAALGSDEAVLAPVRLNEAGLTGDIPPVLEELAPTRTGKPAVTDTLVSRLAELPEAERDAAALEFVRSVSALVFGYESGDEIDPQREFSAAGLDSIGNLELSRHLAAATGLRLPATLVFDHPTPAELASHLRRLLQESNS</sequence>
<keyword evidence="3" id="KW-0808">Transferase</keyword>
<dbReference type="SUPFAM" id="SSF47336">
    <property type="entry name" value="ACP-like"/>
    <property type="match status" value="1"/>
</dbReference>
<gene>
    <name evidence="8" type="ORF">OG442_36360</name>
</gene>
<reference evidence="8" key="1">
    <citation type="submission" date="2022-10" db="EMBL/GenBank/DDBJ databases">
        <title>The complete genomes of actinobacterial strains from the NBC collection.</title>
        <authorList>
            <person name="Joergensen T.S."/>
            <person name="Alvarez Arevalo M."/>
            <person name="Sterndorff E.B."/>
            <person name="Faurdal D."/>
            <person name="Vuksanovic O."/>
            <person name="Mourched A.-S."/>
            <person name="Charusanti P."/>
            <person name="Shaw S."/>
            <person name="Blin K."/>
            <person name="Weber T."/>
        </authorList>
    </citation>
    <scope>NUCLEOTIDE SEQUENCE</scope>
    <source>
        <strain evidence="8">NBC_01432</strain>
    </source>
</reference>
<feature type="region of interest" description="C-terminal hotdog fold" evidence="5">
    <location>
        <begin position="13"/>
        <end position="147"/>
    </location>
</feature>
<dbReference type="InterPro" id="IPR020806">
    <property type="entry name" value="PKS_PP-bd"/>
</dbReference>
<dbReference type="InterPro" id="IPR049900">
    <property type="entry name" value="PKS_mFAS_DH"/>
</dbReference>
<dbReference type="SMART" id="SM00822">
    <property type="entry name" value="PKS_KR"/>
    <property type="match status" value="1"/>
</dbReference>
<dbReference type="Gene3D" id="1.10.1200.10">
    <property type="entry name" value="ACP-like"/>
    <property type="match status" value="1"/>
</dbReference>
<protein>
    <submittedName>
        <fullName evidence="8">Type I polyketide synthase</fullName>
    </submittedName>
</protein>
<dbReference type="PROSITE" id="PS52019">
    <property type="entry name" value="PKS_MFAS_DH"/>
    <property type="match status" value="1"/>
</dbReference>
<dbReference type="Pfam" id="PF22953">
    <property type="entry name" value="SpnB_Rossmann"/>
    <property type="match status" value="1"/>
</dbReference>
<dbReference type="Pfam" id="PF00550">
    <property type="entry name" value="PP-binding"/>
    <property type="match status" value="1"/>
</dbReference>
<dbReference type="InterPro" id="IPR036736">
    <property type="entry name" value="ACP-like_sf"/>
</dbReference>
<evidence type="ECO:0000256" key="3">
    <source>
        <dbReference type="ARBA" id="ARBA00022679"/>
    </source>
</evidence>
<dbReference type="Pfam" id="PF14765">
    <property type="entry name" value="PS-DH"/>
    <property type="match status" value="1"/>
</dbReference>
<dbReference type="Gene3D" id="3.10.129.110">
    <property type="entry name" value="Polyketide synthase dehydratase"/>
    <property type="match status" value="1"/>
</dbReference>
<dbReference type="EMBL" id="CP109495">
    <property type="protein sequence ID" value="WUX56561.1"/>
    <property type="molecule type" value="Genomic_DNA"/>
</dbReference>
<keyword evidence="1" id="KW-0596">Phosphopantetheine</keyword>
<dbReference type="InterPro" id="IPR013968">
    <property type="entry name" value="PKS_KR"/>
</dbReference>
<name>A0ABZ2AD48_STRNV</name>
<dbReference type="PANTHER" id="PTHR43775:SF51">
    <property type="entry name" value="INACTIVE PHENOLPHTHIOCEROL SYNTHESIS POLYKETIDE SYNTHASE TYPE I PKS1-RELATED"/>
    <property type="match status" value="1"/>
</dbReference>
<dbReference type="CDD" id="cd08956">
    <property type="entry name" value="KR_3_FAS_SDR_x"/>
    <property type="match status" value="1"/>
</dbReference>
<dbReference type="Proteomes" id="UP001432209">
    <property type="component" value="Chromosome"/>
</dbReference>
<comment type="caution">
    <text evidence="5">Lacks conserved residue(s) required for the propagation of feature annotation.</text>
</comment>
<keyword evidence="4" id="KW-0511">Multifunctional enzyme</keyword>
<keyword evidence="2" id="KW-0597">Phosphoprotein</keyword>
<evidence type="ECO:0000256" key="5">
    <source>
        <dbReference type="PROSITE-ProRule" id="PRU01363"/>
    </source>
</evidence>
<feature type="domain" description="PKS/mFAS DH" evidence="7">
    <location>
        <begin position="1"/>
        <end position="147"/>
    </location>
</feature>
<dbReference type="RefSeq" id="WP_329081313.1">
    <property type="nucleotide sequence ID" value="NZ_CP109495.1"/>
</dbReference>
<dbReference type="SMART" id="SM01294">
    <property type="entry name" value="PKS_PP_betabranch"/>
    <property type="match status" value="1"/>
</dbReference>
<dbReference type="InterPro" id="IPR049551">
    <property type="entry name" value="PKS_DH_C"/>
</dbReference>
<dbReference type="Pfam" id="PF08659">
    <property type="entry name" value="KR"/>
    <property type="match status" value="1"/>
</dbReference>
<accession>A0ABZ2AD48</accession>
<evidence type="ECO:0000256" key="1">
    <source>
        <dbReference type="ARBA" id="ARBA00022450"/>
    </source>
</evidence>
<dbReference type="InterPro" id="IPR055123">
    <property type="entry name" value="SpnB-like_Rossmann"/>
</dbReference>
<dbReference type="InterPro" id="IPR057326">
    <property type="entry name" value="KR_dom"/>
</dbReference>
<dbReference type="SMART" id="SM00823">
    <property type="entry name" value="PKS_PP"/>
    <property type="match status" value="1"/>
</dbReference>